<evidence type="ECO:0000256" key="7">
    <source>
        <dbReference type="SAM" id="Phobius"/>
    </source>
</evidence>
<dbReference type="GeneID" id="94368174"/>
<comment type="similarity">
    <text evidence="2">Belongs to the UPF0702 family.</text>
</comment>
<accession>A0ABQ3BIB9</accession>
<dbReference type="Pfam" id="PF04239">
    <property type="entry name" value="DUF421"/>
    <property type="match status" value="1"/>
</dbReference>
<evidence type="ECO:0000256" key="2">
    <source>
        <dbReference type="ARBA" id="ARBA00006448"/>
    </source>
</evidence>
<keyword evidence="3" id="KW-1003">Cell membrane</keyword>
<dbReference type="RefSeq" id="WP_027886129.1">
    <property type="nucleotide sequence ID" value="NZ_BMWY01000001.1"/>
</dbReference>
<dbReference type="EMBL" id="BMWY01000001">
    <property type="protein sequence ID" value="GGZ46738.1"/>
    <property type="molecule type" value="Genomic_DNA"/>
</dbReference>
<dbReference type="PANTHER" id="PTHR34582:SF6">
    <property type="entry name" value="UPF0702 TRANSMEMBRANE PROTEIN YCAP"/>
    <property type="match status" value="1"/>
</dbReference>
<evidence type="ECO:0000256" key="5">
    <source>
        <dbReference type="ARBA" id="ARBA00022989"/>
    </source>
</evidence>
<feature type="transmembrane region" description="Helical" evidence="7">
    <location>
        <begin position="12"/>
        <end position="32"/>
    </location>
</feature>
<proteinExistence type="inferred from homology"/>
<keyword evidence="4 7" id="KW-0812">Transmembrane</keyword>
<name>A0ABQ3BIB9_9FLAO</name>
<keyword evidence="6 7" id="KW-0472">Membrane</keyword>
<organism evidence="9 10">
    <name type="scientific">Mesonia mobilis</name>
    <dbReference type="NCBI Taxonomy" id="369791"/>
    <lineage>
        <taxon>Bacteria</taxon>
        <taxon>Pseudomonadati</taxon>
        <taxon>Bacteroidota</taxon>
        <taxon>Flavobacteriia</taxon>
        <taxon>Flavobacteriales</taxon>
        <taxon>Flavobacteriaceae</taxon>
        <taxon>Mesonia</taxon>
    </lineage>
</organism>
<dbReference type="Gene3D" id="3.30.240.20">
    <property type="entry name" value="bsu07140 like domains"/>
    <property type="match status" value="1"/>
</dbReference>
<comment type="caution">
    <text evidence="9">The sequence shown here is derived from an EMBL/GenBank/DDBJ whole genome shotgun (WGS) entry which is preliminary data.</text>
</comment>
<evidence type="ECO:0000259" key="8">
    <source>
        <dbReference type="Pfam" id="PF04239"/>
    </source>
</evidence>
<keyword evidence="5 7" id="KW-1133">Transmembrane helix</keyword>
<sequence>MEKWFEASTTSIFAIAITCFVIYFLVFLFTRIVGKRSFAKMSSLDFAVTIAIGSVIASTIILKNVSLVQGGFALLLLYVIQWIASKLRRVEALKKMLDNTSLLLMDKTEILHHNLKKANVTEDDLKAKLREANVLNLAEVRAVVFESTGDISVLHTNDANKELEDWLLTDVTR</sequence>
<feature type="transmembrane region" description="Helical" evidence="7">
    <location>
        <begin position="44"/>
        <end position="61"/>
    </location>
</feature>
<protein>
    <submittedName>
        <fullName evidence="9">DUF421 domain-containing protein</fullName>
    </submittedName>
</protein>
<feature type="transmembrane region" description="Helical" evidence="7">
    <location>
        <begin position="67"/>
        <end position="85"/>
    </location>
</feature>
<evidence type="ECO:0000313" key="10">
    <source>
        <dbReference type="Proteomes" id="UP000615593"/>
    </source>
</evidence>
<reference evidence="10" key="1">
    <citation type="journal article" date="2019" name="Int. J. Syst. Evol. Microbiol.">
        <title>The Global Catalogue of Microorganisms (GCM) 10K type strain sequencing project: providing services to taxonomists for standard genome sequencing and annotation.</title>
        <authorList>
            <consortium name="The Broad Institute Genomics Platform"/>
            <consortium name="The Broad Institute Genome Sequencing Center for Infectious Disease"/>
            <person name="Wu L."/>
            <person name="Ma J."/>
        </authorList>
    </citation>
    <scope>NUCLEOTIDE SEQUENCE [LARGE SCALE GENOMIC DNA]</scope>
    <source>
        <strain evidence="10">KCTC 12708</strain>
    </source>
</reference>
<evidence type="ECO:0000313" key="9">
    <source>
        <dbReference type="EMBL" id="GGZ46738.1"/>
    </source>
</evidence>
<comment type="subcellular location">
    <subcellularLocation>
        <location evidence="1">Cell membrane</location>
        <topology evidence="1">Multi-pass membrane protein</topology>
    </subcellularLocation>
</comment>
<dbReference type="InterPro" id="IPR007353">
    <property type="entry name" value="DUF421"/>
</dbReference>
<gene>
    <name evidence="9" type="ORF">GCM10008088_05230</name>
</gene>
<keyword evidence="10" id="KW-1185">Reference proteome</keyword>
<evidence type="ECO:0000256" key="6">
    <source>
        <dbReference type="ARBA" id="ARBA00023136"/>
    </source>
</evidence>
<dbReference type="PANTHER" id="PTHR34582">
    <property type="entry name" value="UPF0702 TRANSMEMBRANE PROTEIN YCAP"/>
    <property type="match status" value="1"/>
</dbReference>
<evidence type="ECO:0000256" key="1">
    <source>
        <dbReference type="ARBA" id="ARBA00004651"/>
    </source>
</evidence>
<evidence type="ECO:0000256" key="3">
    <source>
        <dbReference type="ARBA" id="ARBA00022475"/>
    </source>
</evidence>
<evidence type="ECO:0000256" key="4">
    <source>
        <dbReference type="ARBA" id="ARBA00022692"/>
    </source>
</evidence>
<feature type="domain" description="YetF C-terminal" evidence="8">
    <location>
        <begin position="89"/>
        <end position="164"/>
    </location>
</feature>
<dbReference type="InterPro" id="IPR023090">
    <property type="entry name" value="UPF0702_alpha/beta_dom_sf"/>
</dbReference>
<dbReference type="Proteomes" id="UP000615593">
    <property type="component" value="Unassembled WGS sequence"/>
</dbReference>